<proteinExistence type="predicted"/>
<evidence type="ECO:0000256" key="3">
    <source>
        <dbReference type="ARBA" id="ARBA00023015"/>
    </source>
</evidence>
<keyword evidence="5" id="KW-0539">Nucleus</keyword>
<accession>A0A6V8H1U5</accession>
<evidence type="ECO:0000256" key="2">
    <source>
        <dbReference type="ARBA" id="ARBA00022723"/>
    </source>
</evidence>
<dbReference type="AlphaFoldDB" id="A0A6V8H1U5"/>
<dbReference type="EMBL" id="DF933813">
    <property type="protein sequence ID" value="GAM35225.1"/>
    <property type="molecule type" value="Genomic_DNA"/>
</dbReference>
<dbReference type="GO" id="GO:0008270">
    <property type="term" value="F:zinc ion binding"/>
    <property type="evidence" value="ECO:0007669"/>
    <property type="project" value="InterPro"/>
</dbReference>
<feature type="domain" description="Xylanolytic transcriptional activator regulatory" evidence="6">
    <location>
        <begin position="730"/>
        <end position="804"/>
    </location>
</feature>
<dbReference type="InterPro" id="IPR050815">
    <property type="entry name" value="TF_fung"/>
</dbReference>
<dbReference type="SMART" id="SM00906">
    <property type="entry name" value="Fungal_trans"/>
    <property type="match status" value="2"/>
</dbReference>
<feature type="domain" description="Xylanolytic transcriptional activator regulatory" evidence="6">
    <location>
        <begin position="128"/>
        <end position="210"/>
    </location>
</feature>
<dbReference type="GO" id="GO:0005634">
    <property type="term" value="C:nucleus"/>
    <property type="evidence" value="ECO:0007669"/>
    <property type="project" value="UniProtKB-SubCell"/>
</dbReference>
<dbReference type="PANTHER" id="PTHR47338:SF7">
    <property type="entry name" value="ZN(II)2CYS6 TRANSCRIPTION FACTOR (EUROFUNG)"/>
    <property type="match status" value="1"/>
</dbReference>
<comment type="subcellular location">
    <subcellularLocation>
        <location evidence="1">Nucleus</location>
    </subcellularLocation>
</comment>
<evidence type="ECO:0000256" key="1">
    <source>
        <dbReference type="ARBA" id="ARBA00004123"/>
    </source>
</evidence>
<gene>
    <name evidence="7" type="ORF">TCE0_017r03393</name>
</gene>
<dbReference type="Pfam" id="PF04082">
    <property type="entry name" value="Fungal_trans"/>
    <property type="match status" value="2"/>
</dbReference>
<keyword evidence="3" id="KW-0805">Transcription regulation</keyword>
<dbReference type="CDD" id="cd12148">
    <property type="entry name" value="fungal_TF_MHR"/>
    <property type="match status" value="2"/>
</dbReference>
<dbReference type="GO" id="GO:0000981">
    <property type="term" value="F:DNA-binding transcription factor activity, RNA polymerase II-specific"/>
    <property type="evidence" value="ECO:0007669"/>
    <property type="project" value="InterPro"/>
</dbReference>
<protein>
    <recommendedName>
        <fullName evidence="6">Xylanolytic transcriptional activator regulatory domain-containing protein</fullName>
    </recommendedName>
</protein>
<reference evidence="8" key="1">
    <citation type="journal article" date="2015" name="Genome Announc.">
        <title>Draft genome sequence of Talaromyces cellulolyticus strain Y-94, a source of lignocellulosic biomass-degrading enzymes.</title>
        <authorList>
            <person name="Fujii T."/>
            <person name="Koike H."/>
            <person name="Sawayama S."/>
            <person name="Yano S."/>
            <person name="Inoue H."/>
        </authorList>
    </citation>
    <scope>NUCLEOTIDE SEQUENCE [LARGE SCALE GENOMIC DNA]</scope>
    <source>
        <strain evidence="8">Y-94</strain>
    </source>
</reference>
<dbReference type="GO" id="GO:0006351">
    <property type="term" value="P:DNA-templated transcription"/>
    <property type="evidence" value="ECO:0007669"/>
    <property type="project" value="InterPro"/>
</dbReference>
<organism evidence="7 8">
    <name type="scientific">Talaromyces pinophilus</name>
    <name type="common">Penicillium pinophilum</name>
    <dbReference type="NCBI Taxonomy" id="128442"/>
    <lineage>
        <taxon>Eukaryota</taxon>
        <taxon>Fungi</taxon>
        <taxon>Dikarya</taxon>
        <taxon>Ascomycota</taxon>
        <taxon>Pezizomycotina</taxon>
        <taxon>Eurotiomycetes</taxon>
        <taxon>Eurotiomycetidae</taxon>
        <taxon>Eurotiales</taxon>
        <taxon>Trichocomaceae</taxon>
        <taxon>Talaromyces</taxon>
        <taxon>Talaromyces sect. Talaromyces</taxon>
    </lineage>
</organism>
<evidence type="ECO:0000313" key="7">
    <source>
        <dbReference type="EMBL" id="GAM35225.1"/>
    </source>
</evidence>
<name>A0A6V8H1U5_TALPI</name>
<keyword evidence="4" id="KW-0804">Transcription</keyword>
<dbReference type="Proteomes" id="UP000053095">
    <property type="component" value="Unassembled WGS sequence"/>
</dbReference>
<dbReference type="PANTHER" id="PTHR47338">
    <property type="entry name" value="ZN(II)2CYS6 TRANSCRIPTION FACTOR (EUROFUNG)-RELATED"/>
    <property type="match status" value="1"/>
</dbReference>
<evidence type="ECO:0000256" key="5">
    <source>
        <dbReference type="ARBA" id="ARBA00023242"/>
    </source>
</evidence>
<dbReference type="InterPro" id="IPR007219">
    <property type="entry name" value="XnlR_reg_dom"/>
</dbReference>
<keyword evidence="2" id="KW-0479">Metal-binding</keyword>
<comment type="caution">
    <text evidence="7">The sequence shown here is derived from an EMBL/GenBank/DDBJ whole genome shotgun (WGS) entry which is preliminary data.</text>
</comment>
<evidence type="ECO:0000313" key="8">
    <source>
        <dbReference type="Proteomes" id="UP000053095"/>
    </source>
</evidence>
<evidence type="ECO:0000259" key="6">
    <source>
        <dbReference type="SMART" id="SM00906"/>
    </source>
</evidence>
<sequence length="1100" mass="124611">MPSTNDSTPQTATLGQMPQGKELKDLVQLYFSSVHQFGFLTFVHEYHFNRLLAKGTAPRELTLMMIASAMRFGSSNVTSLDLARADAWADAAINALLPRVYRGFGAIHLMALLLAHHYDLNRNYFSSAWLLGATCTRMMQMMSLQTLDSGHRNQRPAHLSLSPLLSQEALRRMAWSTFYLDTIVDGGRWGFHTVDENTFRIQLPCDQASFLVNEPVTTEPLEAVLTSPGNTNQADHMSLDMSAYLLRTAAMRRRALHFAFRTSYGEEPEEEVAAKLVALENDVEKVVYALPKRFQFSSDNMILHRDRLATFILLHILRHNLYIILGRAALQVYRGNSAKADLLQLVRRDRISHALPIAGLVSEGLKAGISFDPQMGVHAYVSLEILLFEPRRLAKDDLSVDPQTPEIVGAMSQLLTTIRKIAARSEFVKHLYIEALYRLQKCDYMQLLEDVDVAALRSFLNEYHHLVGQETDEYDFRDFRWAKLERLRRAPWIAANAAHDEALLEDKSGGVETAVTQDGYDSRIPSPSPRLDAMYVENNPLSYASNARWPVENANTDPTTTNTAPSNIALDADESHYGDVLTQESESWSTLNEFEIPGSTFIPGDLFWPLDEFRNCKRSYIDIGLVYMDGMENIKEGELANRYTGPNLRWEAIGVVLALMGNCITDMRTPGPVFATETECRALRKSLVDACGSCATICVSADMPNDVFVIFLFEIFLFNFVYYGDQSFQTWQRLNDAISAALTLGLHQRLDRDPEVPVFLVQLRKHIFARIYSLDISFAVFLGRPPRISKRMCMIHVPLDLHEEAYRVADGASMNEHLAELDGEGWNVKGEIRMLSVLRWSVKTSAIREEILEAMLGQDIKDRQHIIRNMRVQIENAWNELPVFLAVPPAEVWRRDRTEKEVDSLYMIRLIYLQAVFLVEWAATIHGIADIDALCIIAGDLLSWVNKALVRRDRLNKLGLRSLAWRVAACGLPSAGVLAKCLMTSSTEPSRHWHNRTVYSRLIQDLSMLLGHLEYLHEPGDANYNLFRQAKKVLTGVVEQLICYPWPVQTTMLLPQPCTAPFLSHGETFSLDDWPLNPDVLYEQMDPALFASHEVISDIC</sequence>
<dbReference type="GO" id="GO:0003677">
    <property type="term" value="F:DNA binding"/>
    <property type="evidence" value="ECO:0007669"/>
    <property type="project" value="InterPro"/>
</dbReference>
<keyword evidence="8" id="KW-1185">Reference proteome</keyword>
<evidence type="ECO:0000256" key="4">
    <source>
        <dbReference type="ARBA" id="ARBA00023163"/>
    </source>
</evidence>